<proteinExistence type="predicted"/>
<dbReference type="AlphaFoldDB" id="A0A5C3NYV0"/>
<evidence type="ECO:0000259" key="1">
    <source>
        <dbReference type="PROSITE" id="PS50097"/>
    </source>
</evidence>
<dbReference type="SUPFAM" id="SSF54695">
    <property type="entry name" value="POZ domain"/>
    <property type="match status" value="1"/>
</dbReference>
<dbReference type="InParanoid" id="A0A5C3NYV0"/>
<dbReference type="CDD" id="cd18186">
    <property type="entry name" value="BTB_POZ_ZBTB_KLHL-like"/>
    <property type="match status" value="1"/>
</dbReference>
<dbReference type="Proteomes" id="UP000308197">
    <property type="component" value="Unassembled WGS sequence"/>
</dbReference>
<feature type="domain" description="BTB" evidence="1">
    <location>
        <begin position="19"/>
        <end position="87"/>
    </location>
</feature>
<dbReference type="Pfam" id="PF00651">
    <property type="entry name" value="BTB"/>
    <property type="match status" value="1"/>
</dbReference>
<gene>
    <name evidence="2" type="ORF">K466DRAFT_668382</name>
</gene>
<dbReference type="SMART" id="SM00225">
    <property type="entry name" value="BTB"/>
    <property type="match status" value="1"/>
</dbReference>
<dbReference type="InterPro" id="IPR011333">
    <property type="entry name" value="SKP1/BTB/POZ_sf"/>
</dbReference>
<evidence type="ECO:0000313" key="3">
    <source>
        <dbReference type="Proteomes" id="UP000308197"/>
    </source>
</evidence>
<sequence>MNTNEPQLHRSAQPYFPDGDVVLRAAASEGVHLFRVHKHLLKHHSVAFNDMFHVEDGSFSDTYDGVPVVDMPGDRAEDLALLLSYVYHPTQLGQLSFKRFDPDKALKVSGVVRLADKYLLEPLRNHLVQQIASDWPTTLEEWDIRDAEIQATRKAVFAQKTTKLSRIIPEPVAAIIFAQEFGCPQILPAAFYQLAQINFKHAWEDLDEEVPPWMNSIPAARWSLLEKDNLVRFLHGFQSLEDFRPHEFYLLSEHCWPTKQWADVDDYGWIEERSKCYAYLCELVKVVWGKGKRRDPLQLLLECLDYGKYPELSKERFPEGLCEHCRESLPTEIARERGEVWERLPMYFMLK</sequence>
<accession>A0A5C3NYV0</accession>
<name>A0A5C3NYV0_9APHY</name>
<reference evidence="2 3" key="1">
    <citation type="journal article" date="2019" name="Nat. Ecol. Evol.">
        <title>Megaphylogeny resolves global patterns of mushroom evolution.</title>
        <authorList>
            <person name="Varga T."/>
            <person name="Krizsan K."/>
            <person name="Foldi C."/>
            <person name="Dima B."/>
            <person name="Sanchez-Garcia M."/>
            <person name="Sanchez-Ramirez S."/>
            <person name="Szollosi G.J."/>
            <person name="Szarkandi J.G."/>
            <person name="Papp V."/>
            <person name="Albert L."/>
            <person name="Andreopoulos W."/>
            <person name="Angelini C."/>
            <person name="Antonin V."/>
            <person name="Barry K.W."/>
            <person name="Bougher N.L."/>
            <person name="Buchanan P."/>
            <person name="Buyck B."/>
            <person name="Bense V."/>
            <person name="Catcheside P."/>
            <person name="Chovatia M."/>
            <person name="Cooper J."/>
            <person name="Damon W."/>
            <person name="Desjardin D."/>
            <person name="Finy P."/>
            <person name="Geml J."/>
            <person name="Haridas S."/>
            <person name="Hughes K."/>
            <person name="Justo A."/>
            <person name="Karasinski D."/>
            <person name="Kautmanova I."/>
            <person name="Kiss B."/>
            <person name="Kocsube S."/>
            <person name="Kotiranta H."/>
            <person name="LaButti K.M."/>
            <person name="Lechner B.E."/>
            <person name="Liimatainen K."/>
            <person name="Lipzen A."/>
            <person name="Lukacs Z."/>
            <person name="Mihaltcheva S."/>
            <person name="Morgado L.N."/>
            <person name="Niskanen T."/>
            <person name="Noordeloos M.E."/>
            <person name="Ohm R.A."/>
            <person name="Ortiz-Santana B."/>
            <person name="Ovrebo C."/>
            <person name="Racz N."/>
            <person name="Riley R."/>
            <person name="Savchenko A."/>
            <person name="Shiryaev A."/>
            <person name="Soop K."/>
            <person name="Spirin V."/>
            <person name="Szebenyi C."/>
            <person name="Tomsovsky M."/>
            <person name="Tulloss R.E."/>
            <person name="Uehling J."/>
            <person name="Grigoriev I.V."/>
            <person name="Vagvolgyi C."/>
            <person name="Papp T."/>
            <person name="Martin F.M."/>
            <person name="Miettinen O."/>
            <person name="Hibbett D.S."/>
            <person name="Nagy L.G."/>
        </authorList>
    </citation>
    <scope>NUCLEOTIDE SEQUENCE [LARGE SCALE GENOMIC DNA]</scope>
    <source>
        <strain evidence="2 3">HHB13444</strain>
    </source>
</reference>
<dbReference type="Gene3D" id="3.30.710.10">
    <property type="entry name" value="Potassium Channel Kv1.1, Chain A"/>
    <property type="match status" value="1"/>
</dbReference>
<keyword evidence="3" id="KW-1185">Reference proteome</keyword>
<organism evidence="2 3">
    <name type="scientific">Polyporus arcularius HHB13444</name>
    <dbReference type="NCBI Taxonomy" id="1314778"/>
    <lineage>
        <taxon>Eukaryota</taxon>
        <taxon>Fungi</taxon>
        <taxon>Dikarya</taxon>
        <taxon>Basidiomycota</taxon>
        <taxon>Agaricomycotina</taxon>
        <taxon>Agaricomycetes</taxon>
        <taxon>Polyporales</taxon>
        <taxon>Polyporaceae</taxon>
        <taxon>Polyporus</taxon>
    </lineage>
</organism>
<dbReference type="PROSITE" id="PS50097">
    <property type="entry name" value="BTB"/>
    <property type="match status" value="1"/>
</dbReference>
<dbReference type="STRING" id="1314778.A0A5C3NYV0"/>
<dbReference type="InterPro" id="IPR000210">
    <property type="entry name" value="BTB/POZ_dom"/>
</dbReference>
<dbReference type="EMBL" id="ML212420">
    <property type="protein sequence ID" value="TFK78623.1"/>
    <property type="molecule type" value="Genomic_DNA"/>
</dbReference>
<protein>
    <recommendedName>
        <fullName evidence="1">BTB domain-containing protein</fullName>
    </recommendedName>
</protein>
<evidence type="ECO:0000313" key="2">
    <source>
        <dbReference type="EMBL" id="TFK78623.1"/>
    </source>
</evidence>